<dbReference type="InterPro" id="IPR010982">
    <property type="entry name" value="Lambda_DNA-bd_dom_sf"/>
</dbReference>
<dbReference type="Proteomes" id="UP001526143">
    <property type="component" value="Unassembled WGS sequence"/>
</dbReference>
<dbReference type="SUPFAM" id="SSF47413">
    <property type="entry name" value="lambda repressor-like DNA-binding domains"/>
    <property type="match status" value="1"/>
</dbReference>
<comment type="caution">
    <text evidence="2">The sequence shown here is derived from an EMBL/GenBank/DDBJ whole genome shotgun (WGS) entry which is preliminary data.</text>
</comment>
<dbReference type="InterPro" id="IPR001387">
    <property type="entry name" value="Cro/C1-type_HTH"/>
</dbReference>
<dbReference type="EMBL" id="JAOWRF010000191">
    <property type="protein sequence ID" value="MCV3214358.1"/>
    <property type="molecule type" value="Genomic_DNA"/>
</dbReference>
<dbReference type="CDD" id="cd00093">
    <property type="entry name" value="HTH_XRE"/>
    <property type="match status" value="1"/>
</dbReference>
<dbReference type="RefSeq" id="WP_263745932.1">
    <property type="nucleotide sequence ID" value="NZ_JAOWRF010000191.1"/>
</dbReference>
<feature type="domain" description="HTH cro/C1-type" evidence="1">
    <location>
        <begin position="37"/>
        <end position="93"/>
    </location>
</feature>
<accession>A0ABT3AYZ9</accession>
<evidence type="ECO:0000259" key="1">
    <source>
        <dbReference type="PROSITE" id="PS50943"/>
    </source>
</evidence>
<proteinExistence type="predicted"/>
<sequence length="102" mass="11693">MNKNLYIGSSFDDFLEEEGILEEINLIAIKRVIAWQIKHAMEEKKLTKSEMAKQMKTSRSSLDRLLDPNNASVTLDTIDRAAKIIGKRVRLELVDAMSDRQN</sequence>
<dbReference type="PROSITE" id="PS50943">
    <property type="entry name" value="HTH_CROC1"/>
    <property type="match status" value="1"/>
</dbReference>
<protein>
    <submittedName>
        <fullName evidence="2">Helix-turn-helix domain-containing protein</fullName>
    </submittedName>
</protein>
<dbReference type="Gene3D" id="1.10.260.40">
    <property type="entry name" value="lambda repressor-like DNA-binding domains"/>
    <property type="match status" value="1"/>
</dbReference>
<gene>
    <name evidence="2" type="ORF">OGM63_12695</name>
</gene>
<evidence type="ECO:0000313" key="3">
    <source>
        <dbReference type="Proteomes" id="UP001526143"/>
    </source>
</evidence>
<dbReference type="Pfam" id="PF13443">
    <property type="entry name" value="HTH_26"/>
    <property type="match status" value="1"/>
</dbReference>
<name>A0ABT3AYZ9_9CYAN</name>
<keyword evidence="3" id="KW-1185">Reference proteome</keyword>
<organism evidence="2 3">
    <name type="scientific">Plectonema radiosum NIES-515</name>
    <dbReference type="NCBI Taxonomy" id="2986073"/>
    <lineage>
        <taxon>Bacteria</taxon>
        <taxon>Bacillati</taxon>
        <taxon>Cyanobacteriota</taxon>
        <taxon>Cyanophyceae</taxon>
        <taxon>Oscillatoriophycideae</taxon>
        <taxon>Oscillatoriales</taxon>
        <taxon>Microcoleaceae</taxon>
        <taxon>Plectonema</taxon>
    </lineage>
</organism>
<reference evidence="2 3" key="1">
    <citation type="submission" date="2022-10" db="EMBL/GenBank/DDBJ databases">
        <title>Identification of biosynthetic pathway for the production of the potent trypsin inhibitor radiosumin.</title>
        <authorList>
            <person name="Fewer D.P."/>
            <person name="Delbaje E."/>
            <person name="Ouyang X."/>
            <person name="Agostino P.D."/>
            <person name="Wahlsten M."/>
            <person name="Jokela J."/>
            <person name="Permi P."/>
            <person name="Haapaniemi E."/>
            <person name="Koistinen H."/>
        </authorList>
    </citation>
    <scope>NUCLEOTIDE SEQUENCE [LARGE SCALE GENOMIC DNA]</scope>
    <source>
        <strain evidence="2 3">NIES-515</strain>
    </source>
</reference>
<evidence type="ECO:0000313" key="2">
    <source>
        <dbReference type="EMBL" id="MCV3214358.1"/>
    </source>
</evidence>